<dbReference type="OrthoDB" id="10319206at2759"/>
<sequence>MDSWCSKYSTQPNLLTTCQRRKTHPILFRSLALQFFPASLLGIPIQIHLKLRGRREVPFLILCTSTHVTILETGDPLLKPSSVVPFKGGLQATAPFSFECLRIHRSEDCRSKIYFWKAYTSLPLFYIGVFVRKGFKSDYYIYI</sequence>
<comment type="caution">
    <text evidence="2">The sequence shown here is derived from an EMBL/GenBank/DDBJ whole genome shotgun (WGS) entry which is preliminary data.</text>
</comment>
<name>A0A2P5ET56_TREOI</name>
<protein>
    <submittedName>
        <fullName evidence="2">Uncharacterized protein</fullName>
    </submittedName>
</protein>
<reference evidence="3" key="1">
    <citation type="submission" date="2016-06" db="EMBL/GenBank/DDBJ databases">
        <title>Parallel loss of symbiosis genes in relatives of nitrogen-fixing non-legume Parasponia.</title>
        <authorList>
            <person name="Van Velzen R."/>
            <person name="Holmer R."/>
            <person name="Bu F."/>
            <person name="Rutten L."/>
            <person name="Van Zeijl A."/>
            <person name="Liu W."/>
            <person name="Santuari L."/>
            <person name="Cao Q."/>
            <person name="Sharma T."/>
            <person name="Shen D."/>
            <person name="Roswanjaya Y."/>
            <person name="Wardhani T."/>
            <person name="Kalhor M.S."/>
            <person name="Jansen J."/>
            <person name="Van den Hoogen J."/>
            <person name="Gungor B."/>
            <person name="Hartog M."/>
            <person name="Hontelez J."/>
            <person name="Verver J."/>
            <person name="Yang W.-C."/>
            <person name="Schijlen E."/>
            <person name="Repin R."/>
            <person name="Schilthuizen M."/>
            <person name="Schranz E."/>
            <person name="Heidstra R."/>
            <person name="Miyata K."/>
            <person name="Fedorova E."/>
            <person name="Kohlen W."/>
            <person name="Bisseling T."/>
            <person name="Smit S."/>
            <person name="Geurts R."/>
        </authorList>
    </citation>
    <scope>NUCLEOTIDE SEQUENCE [LARGE SCALE GENOMIC DNA]</scope>
    <source>
        <strain evidence="3">cv. RG33-2</strain>
    </source>
</reference>
<dbReference type="Proteomes" id="UP000237000">
    <property type="component" value="Unassembled WGS sequence"/>
</dbReference>
<gene>
    <name evidence="2" type="ORF">TorRG33x02_154350</name>
</gene>
<dbReference type="AlphaFoldDB" id="A0A2P5ET56"/>
<keyword evidence="3" id="KW-1185">Reference proteome</keyword>
<proteinExistence type="predicted"/>
<evidence type="ECO:0000313" key="2">
    <source>
        <dbReference type="EMBL" id="PON88729.1"/>
    </source>
</evidence>
<dbReference type="InParanoid" id="A0A2P5ET56"/>
<keyword evidence="1" id="KW-0472">Membrane</keyword>
<feature type="transmembrane region" description="Helical" evidence="1">
    <location>
        <begin position="26"/>
        <end position="45"/>
    </location>
</feature>
<accession>A0A2P5ET56</accession>
<keyword evidence="1" id="KW-0812">Transmembrane</keyword>
<evidence type="ECO:0000256" key="1">
    <source>
        <dbReference type="SAM" id="Phobius"/>
    </source>
</evidence>
<dbReference type="EMBL" id="JXTC01000102">
    <property type="protein sequence ID" value="PON88729.1"/>
    <property type="molecule type" value="Genomic_DNA"/>
</dbReference>
<evidence type="ECO:0000313" key="3">
    <source>
        <dbReference type="Proteomes" id="UP000237000"/>
    </source>
</evidence>
<keyword evidence="1" id="KW-1133">Transmembrane helix</keyword>
<organism evidence="2 3">
    <name type="scientific">Trema orientale</name>
    <name type="common">Charcoal tree</name>
    <name type="synonym">Celtis orientalis</name>
    <dbReference type="NCBI Taxonomy" id="63057"/>
    <lineage>
        <taxon>Eukaryota</taxon>
        <taxon>Viridiplantae</taxon>
        <taxon>Streptophyta</taxon>
        <taxon>Embryophyta</taxon>
        <taxon>Tracheophyta</taxon>
        <taxon>Spermatophyta</taxon>
        <taxon>Magnoliopsida</taxon>
        <taxon>eudicotyledons</taxon>
        <taxon>Gunneridae</taxon>
        <taxon>Pentapetalae</taxon>
        <taxon>rosids</taxon>
        <taxon>fabids</taxon>
        <taxon>Rosales</taxon>
        <taxon>Cannabaceae</taxon>
        <taxon>Trema</taxon>
    </lineage>
</organism>